<reference evidence="3" key="1">
    <citation type="journal article" date="2019" name="Gigascience">
        <title>De novo genome assembly of the endangered Acer yangbiense, a plant species with extremely small populations endemic to Yunnan Province, China.</title>
        <authorList>
            <person name="Yang J."/>
            <person name="Wariss H.M."/>
            <person name="Tao L."/>
            <person name="Zhang R."/>
            <person name="Yun Q."/>
            <person name="Hollingsworth P."/>
            <person name="Dao Z."/>
            <person name="Luo G."/>
            <person name="Guo H."/>
            <person name="Ma Y."/>
            <person name="Sun W."/>
        </authorList>
    </citation>
    <scope>NUCLEOTIDE SEQUENCE [LARGE SCALE GENOMIC DNA]</scope>
    <source>
        <strain evidence="3">cv. Malutang</strain>
    </source>
</reference>
<keyword evidence="3" id="KW-1185">Reference proteome</keyword>
<keyword evidence="1" id="KW-0812">Transmembrane</keyword>
<dbReference type="Proteomes" id="UP000323000">
    <property type="component" value="Chromosome 7"/>
</dbReference>
<dbReference type="PANTHER" id="PTHR11439">
    <property type="entry name" value="GAG-POL-RELATED RETROTRANSPOSON"/>
    <property type="match status" value="1"/>
</dbReference>
<evidence type="ECO:0008006" key="4">
    <source>
        <dbReference type="Google" id="ProtNLM"/>
    </source>
</evidence>
<feature type="transmembrane region" description="Helical" evidence="1">
    <location>
        <begin position="12"/>
        <end position="34"/>
    </location>
</feature>
<keyword evidence="1" id="KW-1133">Transmembrane helix</keyword>
<proteinExistence type="predicted"/>
<evidence type="ECO:0000256" key="1">
    <source>
        <dbReference type="SAM" id="Phobius"/>
    </source>
</evidence>
<evidence type="ECO:0000313" key="3">
    <source>
        <dbReference type="Proteomes" id="UP000323000"/>
    </source>
</evidence>
<dbReference type="CDD" id="cd09272">
    <property type="entry name" value="RNase_HI_RT_Ty1"/>
    <property type="match status" value="1"/>
</dbReference>
<comment type="caution">
    <text evidence="2">The sequence shown here is derived from an EMBL/GenBank/DDBJ whole genome shotgun (WGS) entry which is preliminary data.</text>
</comment>
<organism evidence="2 3">
    <name type="scientific">Acer yangbiense</name>
    <dbReference type="NCBI Taxonomy" id="1000413"/>
    <lineage>
        <taxon>Eukaryota</taxon>
        <taxon>Viridiplantae</taxon>
        <taxon>Streptophyta</taxon>
        <taxon>Embryophyta</taxon>
        <taxon>Tracheophyta</taxon>
        <taxon>Spermatophyta</taxon>
        <taxon>Magnoliopsida</taxon>
        <taxon>eudicotyledons</taxon>
        <taxon>Gunneridae</taxon>
        <taxon>Pentapetalae</taxon>
        <taxon>rosids</taxon>
        <taxon>malvids</taxon>
        <taxon>Sapindales</taxon>
        <taxon>Sapindaceae</taxon>
        <taxon>Hippocastanoideae</taxon>
        <taxon>Acereae</taxon>
        <taxon>Acer</taxon>
    </lineage>
</organism>
<name>A0A5C7HLT2_9ROSI</name>
<evidence type="ECO:0000313" key="2">
    <source>
        <dbReference type="EMBL" id="TXG57854.1"/>
    </source>
</evidence>
<dbReference type="AlphaFoldDB" id="A0A5C7HLT2"/>
<dbReference type="EMBL" id="VAHF01000007">
    <property type="protein sequence ID" value="TXG57854.1"/>
    <property type="molecule type" value="Genomic_DNA"/>
</dbReference>
<protein>
    <recommendedName>
        <fullName evidence="4">Reverse transcriptase Ty1/copia-type domain-containing protein</fullName>
    </recommendedName>
</protein>
<dbReference type="OrthoDB" id="413760at2759"/>
<keyword evidence="1" id="KW-0472">Membrane</keyword>
<accession>A0A5C7HLT2</accession>
<dbReference type="PANTHER" id="PTHR11439:SF502">
    <property type="entry name" value="SECRETED RXLR EFFECTOR PROTEIN 161-LIKE"/>
    <property type="match status" value="1"/>
</dbReference>
<sequence>MRQDDGSKKTDASLYISLVGSLLYLTATIPDIMFDASLLPRYMQRPTRNHMGAAKRVLRHMFLEFKEAEDCYIIFSKSRICGCNKSNFTIQAIWLRRILEDIGEKQEDPTVLYCDNKSAITMGKNPISHDRTKHIAIKFHFIRKAIEQGEIQLM</sequence>
<gene>
    <name evidence="2" type="ORF">EZV62_015683</name>
</gene>